<feature type="region of interest" description="Disordered" evidence="1">
    <location>
        <begin position="1"/>
        <end position="126"/>
    </location>
</feature>
<protein>
    <submittedName>
        <fullName evidence="2">Uncharacterized protein</fullName>
    </submittedName>
</protein>
<feature type="compositionally biased region" description="Polar residues" evidence="1">
    <location>
        <begin position="35"/>
        <end position="48"/>
    </location>
</feature>
<dbReference type="EMBL" id="JANPWB010000006">
    <property type="protein sequence ID" value="KAJ1180922.1"/>
    <property type="molecule type" value="Genomic_DNA"/>
</dbReference>
<proteinExistence type="predicted"/>
<feature type="compositionally biased region" description="Basic and acidic residues" evidence="1">
    <location>
        <begin position="18"/>
        <end position="34"/>
    </location>
</feature>
<dbReference type="Proteomes" id="UP001066276">
    <property type="component" value="Chromosome 3_2"/>
</dbReference>
<feature type="compositionally biased region" description="Basic and acidic residues" evidence="1">
    <location>
        <begin position="49"/>
        <end position="79"/>
    </location>
</feature>
<dbReference type="AlphaFoldDB" id="A0AAV7TW98"/>
<sequence length="126" mass="13845">MTRSSSPGSLYDSWVSGIKEEDARHDGGEPRRMDSSNTAKARSVNSGGNEDKRSKDSGDHAEGRREESWNGEARVRGGEDQASGGQSAPTPSHIPRGTWLNKVRSSSATNPWEKKKVKTCYPKREK</sequence>
<reference evidence="2" key="1">
    <citation type="journal article" date="2022" name="bioRxiv">
        <title>Sequencing and chromosome-scale assembly of the giantPleurodeles waltlgenome.</title>
        <authorList>
            <person name="Brown T."/>
            <person name="Elewa A."/>
            <person name="Iarovenko S."/>
            <person name="Subramanian E."/>
            <person name="Araus A.J."/>
            <person name="Petzold A."/>
            <person name="Susuki M."/>
            <person name="Suzuki K.-i.T."/>
            <person name="Hayashi T."/>
            <person name="Toyoda A."/>
            <person name="Oliveira C."/>
            <person name="Osipova E."/>
            <person name="Leigh N.D."/>
            <person name="Simon A."/>
            <person name="Yun M.H."/>
        </authorList>
    </citation>
    <scope>NUCLEOTIDE SEQUENCE</scope>
    <source>
        <strain evidence="2">20211129_DDA</strain>
        <tissue evidence="2">Liver</tissue>
    </source>
</reference>
<accession>A0AAV7TW98</accession>
<gene>
    <name evidence="2" type="ORF">NDU88_006133</name>
</gene>
<evidence type="ECO:0000256" key="1">
    <source>
        <dbReference type="SAM" id="MobiDB-lite"/>
    </source>
</evidence>
<evidence type="ECO:0000313" key="2">
    <source>
        <dbReference type="EMBL" id="KAJ1180922.1"/>
    </source>
</evidence>
<evidence type="ECO:0000313" key="3">
    <source>
        <dbReference type="Proteomes" id="UP001066276"/>
    </source>
</evidence>
<name>A0AAV7TW98_PLEWA</name>
<keyword evidence="3" id="KW-1185">Reference proteome</keyword>
<organism evidence="2 3">
    <name type="scientific">Pleurodeles waltl</name>
    <name type="common">Iberian ribbed newt</name>
    <dbReference type="NCBI Taxonomy" id="8319"/>
    <lineage>
        <taxon>Eukaryota</taxon>
        <taxon>Metazoa</taxon>
        <taxon>Chordata</taxon>
        <taxon>Craniata</taxon>
        <taxon>Vertebrata</taxon>
        <taxon>Euteleostomi</taxon>
        <taxon>Amphibia</taxon>
        <taxon>Batrachia</taxon>
        <taxon>Caudata</taxon>
        <taxon>Salamandroidea</taxon>
        <taxon>Salamandridae</taxon>
        <taxon>Pleurodelinae</taxon>
        <taxon>Pleurodeles</taxon>
    </lineage>
</organism>
<comment type="caution">
    <text evidence="2">The sequence shown here is derived from an EMBL/GenBank/DDBJ whole genome shotgun (WGS) entry which is preliminary data.</text>
</comment>